<feature type="compositionally biased region" description="Pro residues" evidence="2">
    <location>
        <begin position="128"/>
        <end position="138"/>
    </location>
</feature>
<comment type="caution">
    <text evidence="3">The sequence shown here is derived from an EMBL/GenBank/DDBJ whole genome shotgun (WGS) entry which is preliminary data.</text>
</comment>
<dbReference type="PANTHER" id="PTHR12832">
    <property type="entry name" value="TESTIS-SPECIFIC PROTEIN PBS13 T-COMPLEX 11"/>
    <property type="match status" value="1"/>
</dbReference>
<comment type="similarity">
    <text evidence="1">Belongs to the TCP11 family.</text>
</comment>
<dbReference type="InterPro" id="IPR008862">
    <property type="entry name" value="Tcp11"/>
</dbReference>
<evidence type="ECO:0000313" key="3">
    <source>
        <dbReference type="EMBL" id="KAF5314872.1"/>
    </source>
</evidence>
<protein>
    <recommendedName>
        <fullName evidence="5">Tcp11-domain-containing protein</fullName>
    </recommendedName>
</protein>
<dbReference type="GO" id="GO:0010737">
    <property type="term" value="P:protein kinase A signaling"/>
    <property type="evidence" value="ECO:0007669"/>
    <property type="project" value="TreeGrafter"/>
</dbReference>
<feature type="compositionally biased region" description="Low complexity" evidence="2">
    <location>
        <begin position="203"/>
        <end position="230"/>
    </location>
</feature>
<dbReference type="Pfam" id="PF05794">
    <property type="entry name" value="Tcp11"/>
    <property type="match status" value="1"/>
</dbReference>
<proteinExistence type="inferred from homology"/>
<evidence type="ECO:0000256" key="1">
    <source>
        <dbReference type="ARBA" id="ARBA00010954"/>
    </source>
</evidence>
<dbReference type="EMBL" id="JAACJJ010000043">
    <property type="protein sequence ID" value="KAF5314872.1"/>
    <property type="molecule type" value="Genomic_DNA"/>
</dbReference>
<organism evidence="3 4">
    <name type="scientific">Psilocybe cf. subviscida</name>
    <dbReference type="NCBI Taxonomy" id="2480587"/>
    <lineage>
        <taxon>Eukaryota</taxon>
        <taxon>Fungi</taxon>
        <taxon>Dikarya</taxon>
        <taxon>Basidiomycota</taxon>
        <taxon>Agaricomycotina</taxon>
        <taxon>Agaricomycetes</taxon>
        <taxon>Agaricomycetidae</taxon>
        <taxon>Agaricales</taxon>
        <taxon>Agaricineae</taxon>
        <taxon>Strophariaceae</taxon>
        <taxon>Psilocybe</taxon>
    </lineage>
</organism>
<feature type="compositionally biased region" description="Low complexity" evidence="2">
    <location>
        <begin position="139"/>
        <end position="150"/>
    </location>
</feature>
<accession>A0A8H5B355</accession>
<evidence type="ECO:0008006" key="5">
    <source>
        <dbReference type="Google" id="ProtNLM"/>
    </source>
</evidence>
<evidence type="ECO:0000313" key="4">
    <source>
        <dbReference type="Proteomes" id="UP000567179"/>
    </source>
</evidence>
<dbReference type="AlphaFoldDB" id="A0A8H5B355"/>
<reference evidence="3 4" key="1">
    <citation type="journal article" date="2020" name="ISME J.">
        <title>Uncovering the hidden diversity of litter-decomposition mechanisms in mushroom-forming fungi.</title>
        <authorList>
            <person name="Floudas D."/>
            <person name="Bentzer J."/>
            <person name="Ahren D."/>
            <person name="Johansson T."/>
            <person name="Persson P."/>
            <person name="Tunlid A."/>
        </authorList>
    </citation>
    <scope>NUCLEOTIDE SEQUENCE [LARGE SCALE GENOMIC DNA]</scope>
    <source>
        <strain evidence="3 4">CBS 101986</strain>
    </source>
</reference>
<feature type="region of interest" description="Disordered" evidence="2">
    <location>
        <begin position="78"/>
        <end position="230"/>
    </location>
</feature>
<dbReference type="PANTHER" id="PTHR12832:SF11">
    <property type="entry name" value="LD23868P"/>
    <property type="match status" value="1"/>
</dbReference>
<dbReference type="OrthoDB" id="276323at2759"/>
<feature type="compositionally biased region" description="Low complexity" evidence="2">
    <location>
        <begin position="106"/>
        <end position="116"/>
    </location>
</feature>
<keyword evidence="4" id="KW-1185">Reference proteome</keyword>
<sequence>MREKSRKGNLEMMDMWMHHGGRTGISADNLGWERVRVAGSTCDLTADFVHYSAKNGLFTYIPPPTRFRHVLSPRMDDLAHHPRKRKQDQDDVQDSLTDQSLATKDASSSSAANANAPRRLPTSAEKPIWPPPAPPTPTSPTSQPSSIPSPDEARPSTIQLRTPTKRPRITTPGSPLKHYCYPSPSSPASIGSDTDETGSVAPSYPSSSSSSSSRSSRTTYPTTKPTMANAPPRAALPVVAVTIPHISAKPVHLPPNQPSINRASLRELELDIILRNPMIRHDLLFDSGLLLRPRPKREQSEKYWAALWEEVQTGCTCATVDEEGRERPTQCVCATHRAPETGTVVVPLEGNARTFRMPSRLPGLLKEFLEVMVFVIQPLNNTAVYTNPNAIQAQAQQHAAHAAYLRSVFDPQLIEQQLKYGIFDAAVLFTRIGQTLKQHCAPMRDRAVEDVIRQSQRPGAEALKAFRMGLELLELMKLDIANHQLTQLRPWLLRNTGLFEARAFRLKFGQDASLHITRQWLSSAHQSLSEPRFGFIAHPELPRPLEYRTMSLNQRIYMCVLRGLSELVFDKDFLKNAALNVAPVTAAGTAAASPAIDSPISPIASQMPPRTTHFRVHRATRSYICTSPVNVTVKPLVSVPESLYLDKMRLSTSATDAVDATVLYMFTLLFRQLVLHNDSRSKIEESDIELLRKDLRAIGPVSLATIFVGPTMGEGEWKSEEEYLKRRSMKQDLVLQVVSHACRVRQRRQPLVPTSSDASRRMSLSVDTGILAVAERWADDNICPGSQLSQLLHDRVRDVVFAELVGLAWPTSNPITPTTTPIEGTSPSFITAVSPNTQFVFGTASGPPSTPLNLGTLASSAGLGALSVEIKHMSEALARVASFHLNAHLPMYETTGFFSS</sequence>
<evidence type="ECO:0000256" key="2">
    <source>
        <dbReference type="SAM" id="MobiDB-lite"/>
    </source>
</evidence>
<name>A0A8H5B355_9AGAR</name>
<gene>
    <name evidence="3" type="ORF">D9619_007245</name>
</gene>
<dbReference type="Proteomes" id="UP000567179">
    <property type="component" value="Unassembled WGS sequence"/>
</dbReference>